<dbReference type="EMBL" id="CM001224">
    <property type="protein sequence ID" value="KEH19079.1"/>
    <property type="molecule type" value="Genomic_DNA"/>
</dbReference>
<dbReference type="SUPFAM" id="SSF52200">
    <property type="entry name" value="Toll/Interleukin receptor TIR domain"/>
    <property type="match status" value="1"/>
</dbReference>
<sequence>MAFSSSSSPLQLNPEWIYDVFINFRSKDTGKSFVSHLYAVLKKARIKHIDIDQLHDGVLLESELFEAIKMSRMSILVFSKNYTESSWCLDELQRVMECRRTHGQMVVPLFYDVTPSDVRYQKGHFGKKLRAAAKRISGKGMREHVVSGWRVALSEAANISGWDASNFRNEAELLRKIIEDVLRKLKGSRRLLSIPEFPVGLDTHVQEAIQIIENQSNNVCSMGIWGMGGSGKTTTAKAIYNQIYHTFLYHHFIANIRQVCERGDEGIIHLQEQLLANVLGFNEKIYNTASGITTIEDRLSGIKALIVLDDVSTLEQAEALCGNSKWFGSGSVLIVTSRDTRILRLLEVKYRLTMKEMVEGKSLELFCWHAFRQPSPIEDFSELSRSVVAYCGGLPLALEIIGSMLHYRTKQEWRSVLSKFEKIPHYLMQQILKISYDGLMDDMVKAVFLDICCFFIGEDKAYVTEILNGCGLCADIGIAVLIERSLLKVEDNNTLGMHKLIRDMGREIVRESSAKEPGERSRLWFHDDIHDVLTENTGRKNVEGLVLKSQRTGRVCFSTESFKRMKDLRLLKLDRVDLTGDYGYLSKELRWVHWKGFTFNYIPDDFHQGNLVVFELTHSNIKHVWNETKVLVNLKILNLSHSIYLESSPDFSKLPNLEKLIMNDCPCLSEIHPSIGDLNNIHLINLKNCISLSKFPKNIFKLKSLKTLILLGCTKIGSLEKDIVQMESLTELITNNTLVKEVVFSKHRSVSVHCQSEIHLKEVLRRFLEGLYGAGLTKIGTSHASQISDLSLRSLLIGIGKSISQGLTTNDSGDFSLPGDNYPSWLAYTGEGSSVNFQVPEDSDCCLKGITLCVVYSSTPENMVAECLNGVLITNYTKCTIQAYKRDTLSSFNDEDWQGVVSNLGVGDKVEIIVVFGDGLIVKKTTVYLIYDQSITIEVDTDEKDALKNDVDAKSKGGPSRCDNQRDVDEACKRHKEILNQSEDADYKEALVNGVDVNKRMAEQIPYAVAESLFNRLTSAAFRELGQVFGVMDELERLKNSVECVRVVLLDAQDKQEQNFVVQNWIRRLTDVLHLADDLLDEFIIEGMRYKVDAGDNNRVTWIHSSSSSNYFLHQKMAPEIEKVQKKFDVVLEQMSKLNLSSKVPVVKQTDSLRNKSISFLLESNIMGREDDKKEIINLLTQPHGNISSIVIVGIGGIGKTTLARFVYNDVEVQKHFEKKMWVCVSSNFDVKTIVKKMLESLIDRKIDDKLSFEYIQQKLHENLTGERYLLVLDDICNASHEKWTQLRTYLMCGAEDSKVLMTRRSAVVSERLEASELYVLSGLTLDVSWSMLKKIIFGKELSVVNLQLESIGIKIAEKCMGVPLAIRTLGGLLQRKSEEREWIDVLQGDFWELCEDKESISSILKFSYQSLSLQLRQCFAYCSLYPKDWEIEKDALIQLWMAQGYLECTDEKQLMEDAGNEFVKILLIKSFFQDAKVGGDGDIVSFKMHNLMHDLAMKVAGNDCCYLDSEAERCVQKPMHVSLKPSAVHLLDSLDASRLQTLIFLSSNEEEELNGVELSVILNFEHLRVLKLSYCCLTKLSGSIGKLKHLRYLNLSHCRRLGSLHKSISSLVFLQTLILAPNEKVEFSTLVVSKLINLRNLHISDWEASRDETPSEFVNLSVWQYEGMVFSNWLSPLTNIVKISFFLCGSLQYLPPLERLPFLKSLHISFLEELEYIYYEQDFTSAFFPSLESLSLQFCYKLKGWWRIGDDFNNCSQNLSLPPFPRLCQLSIIGCLMLTFMPTFPNLENGLELYNSRAETLIATLNTAAVERMNDFPPLSMLKSLHIDGVRLDVKSIPNVWMKNLTSLQLLQINWFSRQAFQQIETWFKDDLKYLPSLQTIAFHNCEDLEALPDWICNLSSLQHLRVYDCINLASLPEGMLNLTNLQTLEIIGCPILVEECQTQTGETWDKTAHVPKIILSSLH</sequence>
<dbReference type="GO" id="GO:0051707">
    <property type="term" value="P:response to other organism"/>
    <property type="evidence" value="ECO:0007669"/>
    <property type="project" value="UniProtKB-ARBA"/>
</dbReference>
<dbReference type="eggNOG" id="KOG4658">
    <property type="taxonomic scope" value="Eukaryota"/>
</dbReference>
<dbReference type="FunFam" id="3.40.50.10140:FF:000007">
    <property type="entry name" value="Disease resistance protein (TIR-NBS-LRR class)"/>
    <property type="match status" value="1"/>
</dbReference>
<dbReference type="Gene3D" id="1.10.10.10">
    <property type="entry name" value="Winged helix-like DNA-binding domain superfamily/Winged helix DNA-binding domain"/>
    <property type="match status" value="1"/>
</dbReference>
<dbReference type="Gene3D" id="1.20.5.4130">
    <property type="match status" value="1"/>
</dbReference>
<dbReference type="InterPro" id="IPR044974">
    <property type="entry name" value="Disease_R_plants"/>
</dbReference>
<dbReference type="GO" id="GO:0006952">
    <property type="term" value="P:defense response"/>
    <property type="evidence" value="ECO:0007669"/>
    <property type="project" value="UniProtKB-KW"/>
</dbReference>
<dbReference type="InterPro" id="IPR035897">
    <property type="entry name" value="Toll_tir_struct_dom_sf"/>
</dbReference>
<dbReference type="Pfam" id="PF18052">
    <property type="entry name" value="Rx_N"/>
    <property type="match status" value="1"/>
</dbReference>
<keyword evidence="10" id="KW-1185">Reference proteome</keyword>
<keyword evidence="5" id="KW-0520">NAD</keyword>
<evidence type="ECO:0000313" key="9">
    <source>
        <dbReference type="EnsemblPlants" id="KEH19079"/>
    </source>
</evidence>
<keyword evidence="2" id="KW-0677">Repeat</keyword>
<keyword evidence="3" id="KW-0547">Nucleotide-binding</keyword>
<keyword evidence="1" id="KW-0433">Leucine-rich repeat</keyword>
<dbReference type="InterPro" id="IPR027417">
    <property type="entry name" value="P-loop_NTPase"/>
</dbReference>
<dbReference type="PRINTS" id="PR00364">
    <property type="entry name" value="DISEASERSIST"/>
</dbReference>
<dbReference type="Gene3D" id="3.40.50.300">
    <property type="entry name" value="P-loop containing nucleotide triphosphate hydrolases"/>
    <property type="match status" value="2"/>
</dbReference>
<evidence type="ECO:0000256" key="4">
    <source>
        <dbReference type="ARBA" id="ARBA00022821"/>
    </source>
</evidence>
<dbReference type="GO" id="GO:0007165">
    <property type="term" value="P:signal transduction"/>
    <property type="evidence" value="ECO:0007669"/>
    <property type="project" value="InterPro"/>
</dbReference>
<evidence type="ECO:0000256" key="2">
    <source>
        <dbReference type="ARBA" id="ARBA00022737"/>
    </source>
</evidence>
<proteinExistence type="predicted"/>
<keyword evidence="8" id="KW-0378">Hydrolase</keyword>
<dbReference type="PaxDb" id="3880-AES85415"/>
<keyword evidence="4" id="KW-0611">Plant defense</keyword>
<dbReference type="Proteomes" id="UP000265566">
    <property type="component" value="Chromosome 8"/>
</dbReference>
<protein>
    <submittedName>
        <fullName evidence="7">Disease resistance protein (TIR-NBS-LRR class), putative</fullName>
    </submittedName>
    <submittedName>
        <fullName evidence="8">Putative TIR domain, P-loop containing nucleoside triphosphate hydrolase</fullName>
    </submittedName>
</protein>
<dbReference type="Gene3D" id="1.10.8.430">
    <property type="entry name" value="Helical domain of apoptotic protease-activating factors"/>
    <property type="match status" value="2"/>
</dbReference>
<accession>A0A072TNJ2</accession>
<dbReference type="ExpressionAtlas" id="A0A072TNJ2">
    <property type="expression patterns" value="differential"/>
</dbReference>
<evidence type="ECO:0000313" key="7">
    <source>
        <dbReference type="EMBL" id="KEH19079.1"/>
    </source>
</evidence>
<organism evidence="7 10">
    <name type="scientific">Medicago truncatula</name>
    <name type="common">Barrel medic</name>
    <name type="synonym">Medicago tribuloides</name>
    <dbReference type="NCBI Taxonomy" id="3880"/>
    <lineage>
        <taxon>Eukaryota</taxon>
        <taxon>Viridiplantae</taxon>
        <taxon>Streptophyta</taxon>
        <taxon>Embryophyta</taxon>
        <taxon>Tracheophyta</taxon>
        <taxon>Spermatophyta</taxon>
        <taxon>Magnoliopsida</taxon>
        <taxon>eudicotyledons</taxon>
        <taxon>Gunneridae</taxon>
        <taxon>Pentapetalae</taxon>
        <taxon>rosids</taxon>
        <taxon>fabids</taxon>
        <taxon>Fabales</taxon>
        <taxon>Fabaceae</taxon>
        <taxon>Papilionoideae</taxon>
        <taxon>50 kb inversion clade</taxon>
        <taxon>NPAAA clade</taxon>
        <taxon>Hologalegina</taxon>
        <taxon>IRL clade</taxon>
        <taxon>Trifolieae</taxon>
        <taxon>Medicago</taxon>
    </lineage>
</organism>
<dbReference type="Gene3D" id="3.80.10.10">
    <property type="entry name" value="Ribonuclease Inhibitor"/>
    <property type="match status" value="3"/>
</dbReference>
<evidence type="ECO:0000256" key="3">
    <source>
        <dbReference type="ARBA" id="ARBA00022741"/>
    </source>
</evidence>
<dbReference type="FunFam" id="3.40.50.300:FF:001091">
    <property type="entry name" value="Probable disease resistance protein At1g61300"/>
    <property type="match status" value="1"/>
</dbReference>
<evidence type="ECO:0000259" key="6">
    <source>
        <dbReference type="PROSITE" id="PS50104"/>
    </source>
</evidence>
<dbReference type="InterPro" id="IPR036388">
    <property type="entry name" value="WH-like_DNA-bd_sf"/>
</dbReference>
<dbReference type="Gramene" id="rna46322">
    <property type="protein sequence ID" value="RHN40200.1"/>
    <property type="gene ID" value="gene46322"/>
</dbReference>
<dbReference type="SUPFAM" id="SSF52540">
    <property type="entry name" value="P-loop containing nucleoside triphosphate hydrolases"/>
    <property type="match status" value="2"/>
</dbReference>
<dbReference type="Pfam" id="PF23282">
    <property type="entry name" value="WHD_ROQ1"/>
    <property type="match status" value="1"/>
</dbReference>
<dbReference type="Gene3D" id="3.40.50.10140">
    <property type="entry name" value="Toll/interleukin-1 receptor homology (TIR) domain"/>
    <property type="match status" value="1"/>
</dbReference>
<dbReference type="Pfam" id="PF23559">
    <property type="entry name" value="WHD_DRP"/>
    <property type="match status" value="1"/>
</dbReference>
<dbReference type="EnsemblPlants" id="KEH19079">
    <property type="protein sequence ID" value="KEH19079"/>
    <property type="gene ID" value="MTR_8g037220"/>
</dbReference>
<evidence type="ECO:0000256" key="5">
    <source>
        <dbReference type="ARBA" id="ARBA00023027"/>
    </source>
</evidence>
<dbReference type="Proteomes" id="UP000002051">
    <property type="component" value="Chromosome 8"/>
</dbReference>
<evidence type="ECO:0000313" key="8">
    <source>
        <dbReference type="EMBL" id="RHN40200.1"/>
    </source>
</evidence>
<dbReference type="InterPro" id="IPR055414">
    <property type="entry name" value="LRR_R13L4/SHOC2-like"/>
</dbReference>
<dbReference type="GO" id="GO:0043531">
    <property type="term" value="F:ADP binding"/>
    <property type="evidence" value="ECO:0007669"/>
    <property type="project" value="InterPro"/>
</dbReference>
<dbReference type="InterPro" id="IPR042197">
    <property type="entry name" value="Apaf_helical"/>
</dbReference>
<reference evidence="8" key="4">
    <citation type="journal article" date="2018" name="Nat. Plants">
        <title>Whole-genome landscape of Medicago truncatula symbiotic genes.</title>
        <authorList>
            <person name="Pecrix Y."/>
            <person name="Gamas P."/>
            <person name="Carrere S."/>
        </authorList>
    </citation>
    <scope>NUCLEOTIDE SEQUENCE</scope>
    <source>
        <tissue evidence="8">Leaves</tissue>
    </source>
</reference>
<dbReference type="InterPro" id="IPR000157">
    <property type="entry name" value="TIR_dom"/>
</dbReference>
<dbReference type="InterPro" id="IPR002182">
    <property type="entry name" value="NB-ARC"/>
</dbReference>
<reference evidence="7 10" key="2">
    <citation type="journal article" date="2014" name="BMC Genomics">
        <title>An improved genome release (version Mt4.0) for the model legume Medicago truncatula.</title>
        <authorList>
            <person name="Tang H."/>
            <person name="Krishnakumar V."/>
            <person name="Bidwell S."/>
            <person name="Rosen B."/>
            <person name="Chan A."/>
            <person name="Zhou S."/>
            <person name="Gentzbittel L."/>
            <person name="Childs K.L."/>
            <person name="Yandell M."/>
            <person name="Gundlach H."/>
            <person name="Mayer K.F."/>
            <person name="Schwartz D.C."/>
            <person name="Town C.D."/>
        </authorList>
    </citation>
    <scope>GENOME REANNOTATION</scope>
    <source>
        <strain evidence="7">A17</strain>
        <strain evidence="9 10">cv. Jemalong A17</strain>
    </source>
</reference>
<feature type="domain" description="TIR" evidence="6">
    <location>
        <begin position="16"/>
        <end position="185"/>
    </location>
</feature>
<dbReference type="FunFam" id="1.10.10.10:FF:000322">
    <property type="entry name" value="Probable disease resistance protein At1g63360"/>
    <property type="match status" value="1"/>
</dbReference>
<dbReference type="InterPro" id="IPR032675">
    <property type="entry name" value="LRR_dom_sf"/>
</dbReference>
<dbReference type="PANTHER" id="PTHR11017">
    <property type="entry name" value="LEUCINE-RICH REPEAT-CONTAINING PROTEIN"/>
    <property type="match status" value="1"/>
</dbReference>
<dbReference type="EMBL" id="PSQE01000008">
    <property type="protein sequence ID" value="RHN40200.1"/>
    <property type="molecule type" value="Genomic_DNA"/>
</dbReference>
<dbReference type="InterPro" id="IPR041118">
    <property type="entry name" value="Rx_N"/>
</dbReference>
<evidence type="ECO:0000313" key="10">
    <source>
        <dbReference type="Proteomes" id="UP000002051"/>
    </source>
</evidence>
<dbReference type="Pfam" id="PF01582">
    <property type="entry name" value="TIR"/>
    <property type="match status" value="1"/>
</dbReference>
<dbReference type="GO" id="GO:0016787">
    <property type="term" value="F:hydrolase activity"/>
    <property type="evidence" value="ECO:0007669"/>
    <property type="project" value="UniProtKB-KW"/>
</dbReference>
<dbReference type="SUPFAM" id="SSF52058">
    <property type="entry name" value="L domain-like"/>
    <property type="match status" value="2"/>
</dbReference>
<dbReference type="SUPFAM" id="SSF52047">
    <property type="entry name" value="RNI-like"/>
    <property type="match status" value="1"/>
</dbReference>
<dbReference type="PANTHER" id="PTHR11017:SF560">
    <property type="entry name" value="RESISTANCE PROTEIN (TIR-NBS-LRR CLASS), PUTATIVE-RELATED"/>
    <property type="match status" value="1"/>
</dbReference>
<reference evidence="7 10" key="1">
    <citation type="journal article" date="2011" name="Nature">
        <title>The Medicago genome provides insight into the evolution of rhizobial symbioses.</title>
        <authorList>
            <person name="Young N.D."/>
            <person name="Debelle F."/>
            <person name="Oldroyd G.E."/>
            <person name="Geurts R."/>
            <person name="Cannon S.B."/>
            <person name="Udvardi M.K."/>
            <person name="Benedito V.A."/>
            <person name="Mayer K.F."/>
            <person name="Gouzy J."/>
            <person name="Schoof H."/>
            <person name="Van de Peer Y."/>
            <person name="Proost S."/>
            <person name="Cook D.R."/>
            <person name="Meyers B.C."/>
            <person name="Spannagl M."/>
            <person name="Cheung F."/>
            <person name="De Mita S."/>
            <person name="Krishnakumar V."/>
            <person name="Gundlach H."/>
            <person name="Zhou S."/>
            <person name="Mudge J."/>
            <person name="Bharti A.K."/>
            <person name="Murray J.D."/>
            <person name="Naoumkina M.A."/>
            <person name="Rosen B."/>
            <person name="Silverstein K.A."/>
            <person name="Tang H."/>
            <person name="Rombauts S."/>
            <person name="Zhao P.X."/>
            <person name="Zhou P."/>
            <person name="Barbe V."/>
            <person name="Bardou P."/>
            <person name="Bechner M."/>
            <person name="Bellec A."/>
            <person name="Berger A."/>
            <person name="Berges H."/>
            <person name="Bidwell S."/>
            <person name="Bisseling T."/>
            <person name="Choisne N."/>
            <person name="Couloux A."/>
            <person name="Denny R."/>
            <person name="Deshpande S."/>
            <person name="Dai X."/>
            <person name="Doyle J.J."/>
            <person name="Dudez A.M."/>
            <person name="Farmer A.D."/>
            <person name="Fouteau S."/>
            <person name="Franken C."/>
            <person name="Gibelin C."/>
            <person name="Gish J."/>
            <person name="Goldstein S."/>
            <person name="Gonzalez A.J."/>
            <person name="Green P.J."/>
            <person name="Hallab A."/>
            <person name="Hartog M."/>
            <person name="Hua A."/>
            <person name="Humphray S.J."/>
            <person name="Jeong D.H."/>
            <person name="Jing Y."/>
            <person name="Jocker A."/>
            <person name="Kenton S.M."/>
            <person name="Kim D.J."/>
            <person name="Klee K."/>
            <person name="Lai H."/>
            <person name="Lang C."/>
            <person name="Lin S."/>
            <person name="Macmil S.L."/>
            <person name="Magdelenat G."/>
            <person name="Matthews L."/>
            <person name="McCorrison J."/>
            <person name="Monaghan E.L."/>
            <person name="Mun J.H."/>
            <person name="Najar F.Z."/>
            <person name="Nicholson C."/>
            <person name="Noirot C."/>
            <person name="O'Bleness M."/>
            <person name="Paule C.R."/>
            <person name="Poulain J."/>
            <person name="Prion F."/>
            <person name="Qin B."/>
            <person name="Qu C."/>
            <person name="Retzel E.F."/>
            <person name="Riddle C."/>
            <person name="Sallet E."/>
            <person name="Samain S."/>
            <person name="Samson N."/>
            <person name="Sanders I."/>
            <person name="Saurat O."/>
            <person name="Scarpelli C."/>
            <person name="Schiex T."/>
            <person name="Segurens B."/>
            <person name="Severin A.J."/>
            <person name="Sherrier D.J."/>
            <person name="Shi R."/>
            <person name="Sims S."/>
            <person name="Singer S.R."/>
            <person name="Sinharoy S."/>
            <person name="Sterck L."/>
            <person name="Viollet A."/>
            <person name="Wang B.B."/>
            <person name="Wang K."/>
            <person name="Wang M."/>
            <person name="Wang X."/>
            <person name="Warfsmann J."/>
            <person name="Weissenbach J."/>
            <person name="White D.D."/>
            <person name="White J.D."/>
            <person name="Wiley G.B."/>
            <person name="Wincker P."/>
            <person name="Xing Y."/>
            <person name="Yang L."/>
            <person name="Yao Z."/>
            <person name="Ying F."/>
            <person name="Zhai J."/>
            <person name="Zhou L."/>
            <person name="Zuber A."/>
            <person name="Denarie J."/>
            <person name="Dixon R.A."/>
            <person name="May G.D."/>
            <person name="Schwartz D.C."/>
            <person name="Rogers J."/>
            <person name="Quetier F."/>
            <person name="Town C.D."/>
            <person name="Roe B.A."/>
        </authorList>
    </citation>
    <scope>NUCLEOTIDE SEQUENCE [LARGE SCALE GENOMIC DNA]</scope>
    <source>
        <strain evidence="7">A17</strain>
        <strain evidence="9 10">cv. Jemalong A17</strain>
    </source>
</reference>
<reference evidence="9" key="3">
    <citation type="submission" date="2015-04" db="UniProtKB">
        <authorList>
            <consortium name="EnsemblPlants"/>
        </authorList>
    </citation>
    <scope>IDENTIFICATION</scope>
    <source>
        <strain evidence="9">cv. Jemalong A17</strain>
    </source>
</reference>
<dbReference type="Pfam" id="PF23598">
    <property type="entry name" value="LRR_14"/>
    <property type="match status" value="1"/>
</dbReference>
<evidence type="ECO:0000256" key="1">
    <source>
        <dbReference type="ARBA" id="ARBA00022614"/>
    </source>
</evidence>
<dbReference type="Pfam" id="PF00931">
    <property type="entry name" value="NB-ARC"/>
    <property type="match status" value="2"/>
</dbReference>
<dbReference type="InterPro" id="IPR058192">
    <property type="entry name" value="WHD_ROQ1-like"/>
</dbReference>
<dbReference type="InterPro" id="IPR058922">
    <property type="entry name" value="WHD_DRP"/>
</dbReference>
<dbReference type="OrthoDB" id="1406124at2759"/>
<dbReference type="PROSITE" id="PS50104">
    <property type="entry name" value="TIR"/>
    <property type="match status" value="1"/>
</dbReference>
<gene>
    <name evidence="7" type="ordered locus">MTR_8g037220</name>
    <name evidence="8" type="ORF">MtrunA17_Chr8g0352211</name>
</gene>
<dbReference type="SMART" id="SM00255">
    <property type="entry name" value="TIR"/>
    <property type="match status" value="1"/>
</dbReference>
<name>A0A072TNJ2_MEDTR</name>